<proteinExistence type="predicted"/>
<evidence type="ECO:0000313" key="1">
    <source>
        <dbReference type="EMBL" id="CEM05437.1"/>
    </source>
</evidence>
<dbReference type="EMBL" id="CDMY01000358">
    <property type="protein sequence ID" value="CEM05437.1"/>
    <property type="molecule type" value="Genomic_DNA"/>
</dbReference>
<dbReference type="Proteomes" id="UP000041254">
    <property type="component" value="Unassembled WGS sequence"/>
</dbReference>
<accession>A0A0G4F0Q8</accession>
<dbReference type="AlphaFoldDB" id="A0A0G4F0Q8"/>
<gene>
    <name evidence="1" type="ORF">Vbra_8676</name>
</gene>
<sequence>MNQHKSNASLQQHLIHVLHKVIDTVPALSTAQTKAISSFIGCCLKTMAKQDNGAADLVPLCDLLKKLTNDNAAQFCEFINETLQAALDRRALKFAIGVVRYLLLHLPYAALLGDLLDESDDDNLLLPVLRASLKHRDLSTLTHALQATLHCVMLCRSSHRTLLPLVHNFLLSTCRASLTPQATDFQELVTWGLWQALCVFPREGFDIPSGGMEGDKDRHFPNDLPETALLDCKWWSARIERMAVIHLCRFICEFWDDAADGHSPLHAHYDLEELLSILLKVLARNSALLSSLQKARVPAREKKLAQANIEGINALFKTGAEQGRSKDLANAVMYHVVDACRSVISPSLINDGTLDIRRVQVKDSISPILPLLSDDLKALLADCIVNNGQEALGVSLSKRHVKELLDAD</sequence>
<dbReference type="InParanoid" id="A0A0G4F0Q8"/>
<evidence type="ECO:0000313" key="2">
    <source>
        <dbReference type="Proteomes" id="UP000041254"/>
    </source>
</evidence>
<keyword evidence="2" id="KW-1185">Reference proteome</keyword>
<name>A0A0G4F0Q8_VITBC</name>
<protein>
    <submittedName>
        <fullName evidence="1">Uncharacterized protein</fullName>
    </submittedName>
</protein>
<reference evidence="1 2" key="1">
    <citation type="submission" date="2014-11" db="EMBL/GenBank/DDBJ databases">
        <authorList>
            <person name="Zhu J."/>
            <person name="Qi W."/>
            <person name="Song R."/>
        </authorList>
    </citation>
    <scope>NUCLEOTIDE SEQUENCE [LARGE SCALE GENOMIC DNA]</scope>
</reference>
<organism evidence="1 2">
    <name type="scientific">Vitrella brassicaformis (strain CCMP3155)</name>
    <dbReference type="NCBI Taxonomy" id="1169540"/>
    <lineage>
        <taxon>Eukaryota</taxon>
        <taxon>Sar</taxon>
        <taxon>Alveolata</taxon>
        <taxon>Colpodellida</taxon>
        <taxon>Vitrellaceae</taxon>
        <taxon>Vitrella</taxon>
    </lineage>
</organism>
<dbReference type="VEuPathDB" id="CryptoDB:Vbra_8676"/>